<evidence type="ECO:0000259" key="1">
    <source>
        <dbReference type="Pfam" id="PF07561"/>
    </source>
</evidence>
<proteinExistence type="predicted"/>
<dbReference type="OrthoDB" id="3213529at2"/>
<evidence type="ECO:0000313" key="3">
    <source>
        <dbReference type="Proteomes" id="UP000037395"/>
    </source>
</evidence>
<sequence>MEMPVITGCSVDGCAYNQDLACHALAITVGDARHAHCDTYLQAPPKGGDPSANGRVGACKMSDCRHNVGLECRATGITVGFHQSDIDCLTYAPA</sequence>
<gene>
    <name evidence="2" type="ORF">HS99_0002170</name>
</gene>
<protein>
    <recommendedName>
        <fullName evidence="1">DUF1540 domain-containing protein</fullName>
    </recommendedName>
</protein>
<reference evidence="2" key="1">
    <citation type="submission" date="2016-08" db="EMBL/GenBank/DDBJ databases">
        <title>Sequencing, Assembly and Comparative Genomics of S. aureofaciens ATCC 10762.</title>
        <authorList>
            <person name="Gradnigo J.S."/>
            <person name="Johnson N."/>
            <person name="Somerville G.A."/>
        </authorList>
    </citation>
    <scope>NUCLEOTIDE SEQUENCE [LARGE SCALE GENOMIC DNA]</scope>
    <source>
        <strain evidence="2">ATCC 10762</strain>
    </source>
</reference>
<dbReference type="Proteomes" id="UP000037395">
    <property type="component" value="Unassembled WGS sequence"/>
</dbReference>
<feature type="domain" description="DUF1540" evidence="1">
    <location>
        <begin position="8"/>
        <end position="39"/>
    </location>
</feature>
<feature type="domain" description="DUF1540" evidence="1">
    <location>
        <begin position="59"/>
        <end position="91"/>
    </location>
</feature>
<dbReference type="EMBL" id="JPRF03000001">
    <property type="protein sequence ID" value="OEV39517.1"/>
    <property type="molecule type" value="Genomic_DNA"/>
</dbReference>
<accession>A0A1E7NFQ5</accession>
<dbReference type="Pfam" id="PF07561">
    <property type="entry name" value="DUF1540"/>
    <property type="match status" value="2"/>
</dbReference>
<comment type="caution">
    <text evidence="2">The sequence shown here is derived from an EMBL/GenBank/DDBJ whole genome shotgun (WGS) entry which is preliminary data.</text>
</comment>
<dbReference type="AlphaFoldDB" id="A0A1E7NFQ5"/>
<name>A0A1E7NFQ5_KITAU</name>
<organism evidence="2 3">
    <name type="scientific">Kitasatospora aureofaciens</name>
    <name type="common">Streptomyces aureofaciens</name>
    <dbReference type="NCBI Taxonomy" id="1894"/>
    <lineage>
        <taxon>Bacteria</taxon>
        <taxon>Bacillati</taxon>
        <taxon>Actinomycetota</taxon>
        <taxon>Actinomycetes</taxon>
        <taxon>Kitasatosporales</taxon>
        <taxon>Streptomycetaceae</taxon>
        <taxon>Kitasatospora</taxon>
    </lineage>
</organism>
<dbReference type="RefSeq" id="WP_030556207.1">
    <property type="nucleotide sequence ID" value="NZ_JBIWMM010000021.1"/>
</dbReference>
<dbReference type="InterPro" id="IPR011437">
    <property type="entry name" value="DUF1540"/>
</dbReference>
<keyword evidence="3" id="KW-1185">Reference proteome</keyword>
<evidence type="ECO:0000313" key="2">
    <source>
        <dbReference type="EMBL" id="OEV39517.1"/>
    </source>
</evidence>